<protein>
    <submittedName>
        <fullName evidence="4">FXYD domain-containing ion transport regulator</fullName>
    </submittedName>
</protein>
<evidence type="ECO:0000256" key="1">
    <source>
        <dbReference type="SAM" id="Phobius"/>
    </source>
</evidence>
<evidence type="ECO:0000256" key="2">
    <source>
        <dbReference type="SAM" id="SignalP"/>
    </source>
</evidence>
<feature type="chain" id="PRO_5009314425" evidence="2">
    <location>
        <begin position="19"/>
        <end position="94"/>
    </location>
</feature>
<keyword evidence="1" id="KW-0472">Membrane</keyword>
<keyword evidence="1" id="KW-1133">Transmembrane helix</keyword>
<sequence length="94" mass="9686">MVLSSFLTLCLPPAGTMCTAVLFDPSASGAPIGSGHVCVSHIMSLGGYLSLAVVCVICIILCKACGRPGYNADVEEGRKLGLANEPRLSDVFTV</sequence>
<accession>A0A1I8AB57</accession>
<dbReference type="WBParaSite" id="L893_g3948.t1">
    <property type="protein sequence ID" value="L893_g3948.t1"/>
    <property type="gene ID" value="L893_g3948"/>
</dbReference>
<organism evidence="3 4">
    <name type="scientific">Steinernema glaseri</name>
    <dbReference type="NCBI Taxonomy" id="37863"/>
    <lineage>
        <taxon>Eukaryota</taxon>
        <taxon>Metazoa</taxon>
        <taxon>Ecdysozoa</taxon>
        <taxon>Nematoda</taxon>
        <taxon>Chromadorea</taxon>
        <taxon>Rhabditida</taxon>
        <taxon>Tylenchina</taxon>
        <taxon>Panagrolaimomorpha</taxon>
        <taxon>Strongyloidoidea</taxon>
        <taxon>Steinernematidae</taxon>
        <taxon>Steinernema</taxon>
    </lineage>
</organism>
<evidence type="ECO:0000313" key="4">
    <source>
        <dbReference type="WBParaSite" id="L893_g3948.t1"/>
    </source>
</evidence>
<reference evidence="4" key="1">
    <citation type="submission" date="2016-11" db="UniProtKB">
        <authorList>
            <consortium name="WormBaseParasite"/>
        </authorList>
    </citation>
    <scope>IDENTIFICATION</scope>
</reference>
<keyword evidence="1" id="KW-0812">Transmembrane</keyword>
<feature type="transmembrane region" description="Helical" evidence="1">
    <location>
        <begin position="39"/>
        <end position="62"/>
    </location>
</feature>
<proteinExistence type="predicted"/>
<keyword evidence="3" id="KW-1185">Reference proteome</keyword>
<evidence type="ECO:0000313" key="3">
    <source>
        <dbReference type="Proteomes" id="UP000095287"/>
    </source>
</evidence>
<feature type="signal peptide" evidence="2">
    <location>
        <begin position="1"/>
        <end position="18"/>
    </location>
</feature>
<dbReference type="Proteomes" id="UP000095287">
    <property type="component" value="Unplaced"/>
</dbReference>
<dbReference type="AlphaFoldDB" id="A0A1I8AB57"/>
<keyword evidence="2" id="KW-0732">Signal</keyword>
<name>A0A1I8AB57_9BILA</name>